<sequence>MFPNNLSTQAITSIGQLPVEVIELIIEHYIGSTGVLEPNPLNSASKSYLHPETSRDLLALRLLSKSWSAAIVPFVYKALYLNTARKSGILLGSSSNTSHLDVGALPNLTHLCLVTNPDNILAFTELCAAEGRKIRFLELISPGARDQCSRIIMALKESLEAIFIDPIPGRIPRGVINLNFNNLRVVRCITCISSPSGYAWLQKPIFKNMEVLIISYWHANTYWKRLLELLQQRPITLPSKFKRIVLVNSKGQKLADTEMDLANGDGDYGDKDVRYGYRRAARIKKLTFLWSNNEPSIASICDTVDFDLLCPENRLRDNSCFSLPPHARHNLRGTTHV</sequence>
<reference evidence="2" key="1">
    <citation type="journal article" date="2011" name="Proc. Natl. Acad. Sci. U.S.A.">
        <title>Obligate biotrophy features unraveled by the genomic analysis of rust fungi.</title>
        <authorList>
            <person name="Duplessis S."/>
            <person name="Cuomo C.A."/>
            <person name="Lin Y.-C."/>
            <person name="Aerts A."/>
            <person name="Tisserant E."/>
            <person name="Veneault-Fourrey C."/>
            <person name="Joly D.L."/>
            <person name="Hacquard S."/>
            <person name="Amselem J."/>
            <person name="Cantarel B.L."/>
            <person name="Chiu R."/>
            <person name="Coutinho P.M."/>
            <person name="Feau N."/>
            <person name="Field M."/>
            <person name="Frey P."/>
            <person name="Gelhaye E."/>
            <person name="Goldberg J."/>
            <person name="Grabherr M.G."/>
            <person name="Kodira C.D."/>
            <person name="Kohler A."/>
            <person name="Kuees U."/>
            <person name="Lindquist E.A."/>
            <person name="Lucas S.M."/>
            <person name="Mago R."/>
            <person name="Mauceli E."/>
            <person name="Morin E."/>
            <person name="Murat C."/>
            <person name="Pangilinan J.L."/>
            <person name="Park R."/>
            <person name="Pearson M."/>
            <person name="Quesneville H."/>
            <person name="Rouhier N."/>
            <person name="Sakthikumar S."/>
            <person name="Salamov A.A."/>
            <person name="Schmutz J."/>
            <person name="Selles B."/>
            <person name="Shapiro H."/>
            <person name="Tanguay P."/>
            <person name="Tuskan G.A."/>
            <person name="Henrissat B."/>
            <person name="Van de Peer Y."/>
            <person name="Rouze P."/>
            <person name="Ellis J.G."/>
            <person name="Dodds P.N."/>
            <person name="Schein J.E."/>
            <person name="Zhong S."/>
            <person name="Hamelin R.C."/>
            <person name="Grigoriev I.V."/>
            <person name="Szabo L.J."/>
            <person name="Martin F."/>
        </authorList>
    </citation>
    <scope>NUCLEOTIDE SEQUENCE [LARGE SCALE GENOMIC DNA]</scope>
    <source>
        <strain evidence="2">98AG31 / pathotype 3-4-7</strain>
    </source>
</reference>
<dbReference type="GeneID" id="18922436"/>
<dbReference type="RefSeq" id="XP_007408093.1">
    <property type="nucleotide sequence ID" value="XM_007408031.1"/>
</dbReference>
<name>F4RGH5_MELLP</name>
<dbReference type="EMBL" id="GL883100">
    <property type="protein sequence ID" value="EGG08507.1"/>
    <property type="molecule type" value="Genomic_DNA"/>
</dbReference>
<keyword evidence="2" id="KW-1185">Reference proteome</keyword>
<organism evidence="2">
    <name type="scientific">Melampsora larici-populina (strain 98AG31 / pathotype 3-4-7)</name>
    <name type="common">Poplar leaf rust fungus</name>
    <dbReference type="NCBI Taxonomy" id="747676"/>
    <lineage>
        <taxon>Eukaryota</taxon>
        <taxon>Fungi</taxon>
        <taxon>Dikarya</taxon>
        <taxon>Basidiomycota</taxon>
        <taxon>Pucciniomycotina</taxon>
        <taxon>Pucciniomycetes</taxon>
        <taxon>Pucciniales</taxon>
        <taxon>Melampsoraceae</taxon>
        <taxon>Melampsora</taxon>
    </lineage>
</organism>
<dbReference type="HOGENOM" id="CLU_032925_0_0_1"/>
<dbReference type="InParanoid" id="F4RGH5"/>
<accession>F4RGH5</accession>
<dbReference type="Proteomes" id="UP000001072">
    <property type="component" value="Unassembled WGS sequence"/>
</dbReference>
<dbReference type="VEuPathDB" id="FungiDB:MELLADRAFT_104909"/>
<dbReference type="KEGG" id="mlr:MELLADRAFT_104909"/>
<gene>
    <name evidence="1" type="ORF">MELLADRAFT_104909</name>
</gene>
<dbReference type="AlphaFoldDB" id="F4RGH5"/>
<protein>
    <recommendedName>
        <fullName evidence="3">F-box domain-containing protein</fullName>
    </recommendedName>
</protein>
<evidence type="ECO:0000313" key="2">
    <source>
        <dbReference type="Proteomes" id="UP000001072"/>
    </source>
</evidence>
<evidence type="ECO:0008006" key="3">
    <source>
        <dbReference type="Google" id="ProtNLM"/>
    </source>
</evidence>
<proteinExistence type="predicted"/>
<evidence type="ECO:0000313" key="1">
    <source>
        <dbReference type="EMBL" id="EGG08507.1"/>
    </source>
</evidence>